<dbReference type="OrthoDB" id="138199at2759"/>
<reference evidence="1 2" key="1">
    <citation type="journal article" date="2017" name="Genome Biol. Evol.">
        <title>Phytophthora megakarya and P. palmivora, closely related causal agents of cacao black pod rot, underwent increases in genome sizes and gene numbers by different mechanisms.</title>
        <authorList>
            <person name="Ali S.S."/>
            <person name="Shao J."/>
            <person name="Lary D.J."/>
            <person name="Kronmiller B."/>
            <person name="Shen D."/>
            <person name="Strem M.D."/>
            <person name="Amoako-Attah I."/>
            <person name="Akrofi A.Y."/>
            <person name="Begoude B.A."/>
            <person name="Ten Hoopen G.M."/>
            <person name="Coulibaly K."/>
            <person name="Kebe B.I."/>
            <person name="Melnick R.L."/>
            <person name="Guiltinan M.J."/>
            <person name="Tyler B.M."/>
            <person name="Meinhardt L.W."/>
            <person name="Bailey B.A."/>
        </authorList>
    </citation>
    <scope>NUCLEOTIDE SEQUENCE [LARGE SCALE GENOMIC DNA]</scope>
    <source>
        <strain evidence="2">sbr112.9</strain>
    </source>
</reference>
<comment type="caution">
    <text evidence="1">The sequence shown here is derived from an EMBL/GenBank/DDBJ whole genome shotgun (WGS) entry which is preliminary data.</text>
</comment>
<protein>
    <submittedName>
        <fullName evidence="1">Uncharacterized protein</fullName>
    </submittedName>
</protein>
<keyword evidence="2" id="KW-1185">Reference proteome</keyword>
<organism evidence="1 2">
    <name type="scientific">Phytophthora palmivora</name>
    <dbReference type="NCBI Taxonomy" id="4796"/>
    <lineage>
        <taxon>Eukaryota</taxon>
        <taxon>Sar</taxon>
        <taxon>Stramenopiles</taxon>
        <taxon>Oomycota</taxon>
        <taxon>Peronosporomycetes</taxon>
        <taxon>Peronosporales</taxon>
        <taxon>Peronosporaceae</taxon>
        <taxon>Phytophthora</taxon>
    </lineage>
</organism>
<name>A0A2P4Y7Y2_9STRA</name>
<dbReference type="Proteomes" id="UP000237271">
    <property type="component" value="Unassembled WGS sequence"/>
</dbReference>
<accession>A0A2P4Y7Y2</accession>
<sequence>MYKTPIKRVHLTWGEKAGIIERPGQHQAIRAVTEYTLPAAPNKATICRILKSSSLEADNDTGKAVAKLYPLISTSAERKKKLKQLFILGTSTQAIELMRSQHKRRGGCPVSAQILQFKPLGVASERSFLADIFTASYSWRLHKFRAEVCEMVVKYNISTVLNAEDACSRRVHLFDANR</sequence>
<gene>
    <name evidence="1" type="ORF">PHPALM_9179</name>
</gene>
<evidence type="ECO:0000313" key="1">
    <source>
        <dbReference type="EMBL" id="POM73921.1"/>
    </source>
</evidence>
<dbReference type="AlphaFoldDB" id="A0A2P4Y7Y2"/>
<dbReference type="EMBL" id="NCKW01004970">
    <property type="protein sequence ID" value="POM73921.1"/>
    <property type="molecule type" value="Genomic_DNA"/>
</dbReference>
<evidence type="ECO:0000313" key="2">
    <source>
        <dbReference type="Proteomes" id="UP000237271"/>
    </source>
</evidence>
<proteinExistence type="predicted"/>